<dbReference type="GO" id="GO:0006355">
    <property type="term" value="P:regulation of DNA-templated transcription"/>
    <property type="evidence" value="ECO:0007669"/>
    <property type="project" value="InterPro"/>
</dbReference>
<dbReference type="GO" id="GO:0003677">
    <property type="term" value="F:DNA binding"/>
    <property type="evidence" value="ECO:0007669"/>
    <property type="project" value="UniProtKB-KW"/>
</dbReference>
<dbReference type="PRINTS" id="PR00038">
    <property type="entry name" value="HTHLUXR"/>
</dbReference>
<dbReference type="InterPro" id="IPR000792">
    <property type="entry name" value="Tscrpt_reg_LuxR_C"/>
</dbReference>
<dbReference type="STRING" id="1388748.GCA_000463155_01694"/>
<reference evidence="3 4" key="1">
    <citation type="submission" date="2018-03" db="EMBL/GenBank/DDBJ databases">
        <title>Draft genome sequence of the first documented clinical Siccibacter turicensis isolate in Austria.</title>
        <authorList>
            <person name="Lepuschitz S."/>
            <person name="Pekard-Amenitsch S."/>
            <person name="Haunold R."/>
            <person name="Schill S."/>
            <person name="Mach R."/>
            <person name="Allerberger F."/>
            <person name="Ruppitsch W."/>
            <person name="Forsythe S.J."/>
        </authorList>
    </citation>
    <scope>NUCLEOTIDE SEQUENCE [LARGE SCALE GENOMIC DNA]</scope>
    <source>
        <strain evidence="3 4">6100069499-17</strain>
    </source>
</reference>
<dbReference type="Pfam" id="PF00196">
    <property type="entry name" value="GerE"/>
    <property type="match status" value="1"/>
</dbReference>
<dbReference type="PROSITE" id="PS50043">
    <property type="entry name" value="HTH_LUXR_2"/>
    <property type="match status" value="1"/>
</dbReference>
<accession>A0A2P8VPA4</accession>
<dbReference type="RefSeq" id="WP_106875928.1">
    <property type="nucleotide sequence ID" value="NZ_DHYB01000003.1"/>
</dbReference>
<evidence type="ECO:0000259" key="2">
    <source>
        <dbReference type="PROSITE" id="PS50043"/>
    </source>
</evidence>
<sequence>MINIVIEERDRYFASGLESAFSQLFMAKYCRAPAFFHEVNNGTMPEMDIIVLSINTGDNVDCLWPALALRKTRSLIIGFYEKTMPVRVKKPLFCLSKVLWLDKRCTINELALKVIQAWRETLIGNGEVAMRDCARCSRLKLTEQQRRIAWYMLHGFSIAEIAAEMKINSKTVSVHKYFMMDKLSLHSNQQFLAFLHRKNRISTISLE</sequence>
<proteinExistence type="predicted"/>
<dbReference type="SUPFAM" id="SSF46894">
    <property type="entry name" value="C-terminal effector domain of the bipartite response regulators"/>
    <property type="match status" value="1"/>
</dbReference>
<keyword evidence="4" id="KW-1185">Reference proteome</keyword>
<evidence type="ECO:0000313" key="3">
    <source>
        <dbReference type="EMBL" id="PSN09394.1"/>
    </source>
</evidence>
<comment type="caution">
    <text evidence="3">The sequence shown here is derived from an EMBL/GenBank/DDBJ whole genome shotgun (WGS) entry which is preliminary data.</text>
</comment>
<keyword evidence="1" id="KW-0238">DNA-binding</keyword>
<protein>
    <recommendedName>
        <fullName evidence="2">HTH luxR-type domain-containing protein</fullName>
    </recommendedName>
</protein>
<dbReference type="Proteomes" id="UP000240212">
    <property type="component" value="Unassembled WGS sequence"/>
</dbReference>
<dbReference type="InterPro" id="IPR016032">
    <property type="entry name" value="Sig_transdc_resp-reg_C-effctor"/>
</dbReference>
<feature type="domain" description="HTH luxR-type" evidence="2">
    <location>
        <begin position="134"/>
        <end position="199"/>
    </location>
</feature>
<dbReference type="InterPro" id="IPR036388">
    <property type="entry name" value="WH-like_DNA-bd_sf"/>
</dbReference>
<dbReference type="AlphaFoldDB" id="A0A2P8VPA4"/>
<dbReference type="Gene3D" id="1.10.10.10">
    <property type="entry name" value="Winged helix-like DNA-binding domain superfamily/Winged helix DNA-binding domain"/>
    <property type="match status" value="1"/>
</dbReference>
<evidence type="ECO:0000256" key="1">
    <source>
        <dbReference type="ARBA" id="ARBA00023125"/>
    </source>
</evidence>
<dbReference type="OrthoDB" id="6547505at2"/>
<gene>
    <name evidence="3" type="ORF">C7G83_01165</name>
</gene>
<evidence type="ECO:0000313" key="4">
    <source>
        <dbReference type="Proteomes" id="UP000240212"/>
    </source>
</evidence>
<dbReference type="SMART" id="SM00421">
    <property type="entry name" value="HTH_LUXR"/>
    <property type="match status" value="1"/>
</dbReference>
<dbReference type="EMBL" id="PYEP01000001">
    <property type="protein sequence ID" value="PSN09394.1"/>
    <property type="molecule type" value="Genomic_DNA"/>
</dbReference>
<organism evidence="3 4">
    <name type="scientific">Siccibacter turicensis</name>
    <dbReference type="NCBI Taxonomy" id="357233"/>
    <lineage>
        <taxon>Bacteria</taxon>
        <taxon>Pseudomonadati</taxon>
        <taxon>Pseudomonadota</taxon>
        <taxon>Gammaproteobacteria</taxon>
        <taxon>Enterobacterales</taxon>
        <taxon>Enterobacteriaceae</taxon>
        <taxon>Siccibacter</taxon>
    </lineage>
</organism>
<name>A0A2P8VPA4_9ENTR</name>